<sequence length="195" mass="20882">MLAAAGQNPAAFGVNPAMLATLNPAFAGAFGAGVSQSSVSQAAMAQQGALPLQGYLMGGSGFQNVGFQGSPGFQGPPGFQGTSVSTQGVGGTVTPYQVSVEAKPSELLFNYGFYMNLLQLFKELDLVKGRYLWFHSKRHIAVFWFSFTFMETIQTMLSCFGHDGGGNIRVVVEAPQAKMVKMNKLVYIMMSKIEK</sequence>
<comment type="caution">
    <text evidence="1">The sequence shown here is derived from an EMBL/GenBank/DDBJ whole genome shotgun (WGS) entry which is preliminary data.</text>
</comment>
<gene>
    <name evidence="1" type="ORF">HPP92_027142</name>
</gene>
<accession>A0A835U8E2</accession>
<name>A0A835U8E2_VANPL</name>
<evidence type="ECO:0000313" key="2">
    <source>
        <dbReference type="Proteomes" id="UP000636800"/>
    </source>
</evidence>
<dbReference type="OrthoDB" id="5835829at2759"/>
<protein>
    <submittedName>
        <fullName evidence="1">Uncharacterized protein</fullName>
    </submittedName>
</protein>
<keyword evidence="2" id="KW-1185">Reference proteome</keyword>
<proteinExistence type="predicted"/>
<evidence type="ECO:0000313" key="1">
    <source>
        <dbReference type="EMBL" id="KAG0449936.1"/>
    </source>
</evidence>
<dbReference type="EMBL" id="JADCNL010000147">
    <property type="protein sequence ID" value="KAG0449936.1"/>
    <property type="molecule type" value="Genomic_DNA"/>
</dbReference>
<dbReference type="Proteomes" id="UP000636800">
    <property type="component" value="Unassembled WGS sequence"/>
</dbReference>
<organism evidence="1 2">
    <name type="scientific">Vanilla planifolia</name>
    <name type="common">Vanilla</name>
    <dbReference type="NCBI Taxonomy" id="51239"/>
    <lineage>
        <taxon>Eukaryota</taxon>
        <taxon>Viridiplantae</taxon>
        <taxon>Streptophyta</taxon>
        <taxon>Embryophyta</taxon>
        <taxon>Tracheophyta</taxon>
        <taxon>Spermatophyta</taxon>
        <taxon>Magnoliopsida</taxon>
        <taxon>Liliopsida</taxon>
        <taxon>Asparagales</taxon>
        <taxon>Orchidaceae</taxon>
        <taxon>Vanilloideae</taxon>
        <taxon>Vanilleae</taxon>
        <taxon>Vanilla</taxon>
    </lineage>
</organism>
<reference evidence="1 2" key="1">
    <citation type="journal article" date="2020" name="Nat. Food">
        <title>A phased Vanilla planifolia genome enables genetic improvement of flavour and production.</title>
        <authorList>
            <person name="Hasing T."/>
            <person name="Tang H."/>
            <person name="Brym M."/>
            <person name="Khazi F."/>
            <person name="Huang T."/>
            <person name="Chambers A.H."/>
        </authorList>
    </citation>
    <scope>NUCLEOTIDE SEQUENCE [LARGE SCALE GENOMIC DNA]</scope>
    <source>
        <tissue evidence="1">Leaf</tissue>
    </source>
</reference>
<dbReference type="AlphaFoldDB" id="A0A835U8E2"/>